<evidence type="ECO:0000313" key="4">
    <source>
        <dbReference type="Proteomes" id="UP000823399"/>
    </source>
</evidence>
<dbReference type="GeneID" id="64695483"/>
<dbReference type="Gene3D" id="3.40.970.10">
    <property type="entry name" value="Ribonuclease H1, N-terminal domain"/>
    <property type="match status" value="1"/>
</dbReference>
<evidence type="ECO:0000256" key="1">
    <source>
        <dbReference type="SAM" id="MobiDB-lite"/>
    </source>
</evidence>
<dbReference type="EMBL" id="JABBWM010000002">
    <property type="protein sequence ID" value="KAG2119821.1"/>
    <property type="molecule type" value="Genomic_DNA"/>
</dbReference>
<keyword evidence="4" id="KW-1185">Reference proteome</keyword>
<evidence type="ECO:0000259" key="2">
    <source>
        <dbReference type="Pfam" id="PF01693"/>
    </source>
</evidence>
<sequence length="216" mass="21938">MISTSTINAVPAAPIAGGNGADNLAALLAQMNITGQDASKVTSTIHDVVQNAVVAAVSAISVVSTTVVSDPLTPTPTSVLAPTTAASAPLTPAPTPVPPTSTAASAPLTPAPTPVPIVNMLPVSAPAPLVVVPTRGAVGLTQTPVKVTYDMPAADATGPFYWVTRGRRISIFSTWQQTSSHVIGVSRASFSKVRSVAEGMQLMEKAINRGETELLP</sequence>
<protein>
    <recommendedName>
        <fullName evidence="2">Ribonuclease H1 N-terminal domain-containing protein</fullName>
    </recommendedName>
</protein>
<dbReference type="OrthoDB" id="2685848at2759"/>
<evidence type="ECO:0000313" key="3">
    <source>
        <dbReference type="EMBL" id="KAG2119821.1"/>
    </source>
</evidence>
<dbReference type="Pfam" id="PF01693">
    <property type="entry name" value="Cauli_VI"/>
    <property type="match status" value="1"/>
</dbReference>
<dbReference type="InterPro" id="IPR011320">
    <property type="entry name" value="RNase_H1_N"/>
</dbReference>
<dbReference type="AlphaFoldDB" id="A0A9P7FLH6"/>
<dbReference type="RefSeq" id="XP_041299647.1">
    <property type="nucleotide sequence ID" value="XM_041433224.1"/>
</dbReference>
<proteinExistence type="predicted"/>
<dbReference type="InterPro" id="IPR009027">
    <property type="entry name" value="Ribosomal_bL9/RNase_H1_N"/>
</dbReference>
<dbReference type="InterPro" id="IPR037056">
    <property type="entry name" value="RNase_H1_N_sf"/>
</dbReference>
<organism evidence="3 4">
    <name type="scientific">Suillus discolor</name>
    <dbReference type="NCBI Taxonomy" id="1912936"/>
    <lineage>
        <taxon>Eukaryota</taxon>
        <taxon>Fungi</taxon>
        <taxon>Dikarya</taxon>
        <taxon>Basidiomycota</taxon>
        <taxon>Agaricomycotina</taxon>
        <taxon>Agaricomycetes</taxon>
        <taxon>Agaricomycetidae</taxon>
        <taxon>Boletales</taxon>
        <taxon>Suillineae</taxon>
        <taxon>Suillaceae</taxon>
        <taxon>Suillus</taxon>
    </lineage>
</organism>
<gene>
    <name evidence="3" type="ORF">F5147DRAFT_647697</name>
</gene>
<name>A0A9P7FLH6_9AGAM</name>
<accession>A0A9P7FLH6</accession>
<dbReference type="SUPFAM" id="SSF55658">
    <property type="entry name" value="L9 N-domain-like"/>
    <property type="match status" value="1"/>
</dbReference>
<feature type="region of interest" description="Disordered" evidence="1">
    <location>
        <begin position="86"/>
        <end position="108"/>
    </location>
</feature>
<reference evidence="3" key="1">
    <citation type="journal article" date="2020" name="New Phytol.">
        <title>Comparative genomics reveals dynamic genome evolution in host specialist ectomycorrhizal fungi.</title>
        <authorList>
            <person name="Lofgren L.A."/>
            <person name="Nguyen N.H."/>
            <person name="Vilgalys R."/>
            <person name="Ruytinx J."/>
            <person name="Liao H.L."/>
            <person name="Branco S."/>
            <person name="Kuo A."/>
            <person name="LaButti K."/>
            <person name="Lipzen A."/>
            <person name="Andreopoulos W."/>
            <person name="Pangilinan J."/>
            <person name="Riley R."/>
            <person name="Hundley H."/>
            <person name="Na H."/>
            <person name="Barry K."/>
            <person name="Grigoriev I.V."/>
            <person name="Stajich J.E."/>
            <person name="Kennedy P.G."/>
        </authorList>
    </citation>
    <scope>NUCLEOTIDE SEQUENCE</scope>
    <source>
        <strain evidence="3">FC423</strain>
    </source>
</reference>
<feature type="domain" description="Ribonuclease H1 N-terminal" evidence="2">
    <location>
        <begin position="159"/>
        <end position="192"/>
    </location>
</feature>
<dbReference type="Proteomes" id="UP000823399">
    <property type="component" value="Unassembled WGS sequence"/>
</dbReference>
<comment type="caution">
    <text evidence="3">The sequence shown here is derived from an EMBL/GenBank/DDBJ whole genome shotgun (WGS) entry which is preliminary data.</text>
</comment>